<dbReference type="EC" id="2.4.1.122" evidence="4"/>
<dbReference type="PANTHER" id="PTHR23033">
    <property type="entry name" value="BETA1,3-GALACTOSYLTRANSFERASE"/>
    <property type="match status" value="1"/>
</dbReference>
<dbReference type="InterPro" id="IPR003378">
    <property type="entry name" value="Fringe-like_glycosylTrfase"/>
</dbReference>
<protein>
    <recommendedName>
        <fullName evidence="4">N-acetylgalactosaminide beta-1,3-galactosyltransferase</fullName>
        <ecNumber evidence="4">2.4.1.122</ecNumber>
    </recommendedName>
</protein>
<evidence type="ECO:0000256" key="7">
    <source>
        <dbReference type="ARBA" id="ARBA00022692"/>
    </source>
</evidence>
<comment type="pathway">
    <text evidence="2">Protein modification; protein glycosylation.</text>
</comment>
<evidence type="ECO:0000256" key="2">
    <source>
        <dbReference type="ARBA" id="ARBA00004922"/>
    </source>
</evidence>
<evidence type="ECO:0000313" key="14">
    <source>
        <dbReference type="Proteomes" id="UP000823941"/>
    </source>
</evidence>
<comment type="similarity">
    <text evidence="3">Belongs to the glycosyltransferase 31 family. Beta3-Gal-T subfamily.</text>
</comment>
<organism evidence="13 14">
    <name type="scientific">Plutella xylostella</name>
    <name type="common">Diamondback moth</name>
    <name type="synonym">Plutella maculipennis</name>
    <dbReference type="NCBI Taxonomy" id="51655"/>
    <lineage>
        <taxon>Eukaryota</taxon>
        <taxon>Metazoa</taxon>
        <taxon>Ecdysozoa</taxon>
        <taxon>Arthropoda</taxon>
        <taxon>Hexapoda</taxon>
        <taxon>Insecta</taxon>
        <taxon>Pterygota</taxon>
        <taxon>Neoptera</taxon>
        <taxon>Endopterygota</taxon>
        <taxon>Lepidoptera</taxon>
        <taxon>Glossata</taxon>
        <taxon>Ditrysia</taxon>
        <taxon>Yponomeutoidea</taxon>
        <taxon>Plutellidae</taxon>
        <taxon>Plutella</taxon>
    </lineage>
</organism>
<dbReference type="Pfam" id="PF02434">
    <property type="entry name" value="Fringe"/>
    <property type="match status" value="1"/>
</dbReference>
<evidence type="ECO:0000256" key="6">
    <source>
        <dbReference type="ARBA" id="ARBA00022679"/>
    </source>
</evidence>
<reference evidence="13 14" key="1">
    <citation type="submission" date="2021-06" db="EMBL/GenBank/DDBJ databases">
        <title>A haploid diamondback moth (Plutella xylostella L.) genome assembly resolves 31 chromosomes and identifies a diamide resistance mutation.</title>
        <authorList>
            <person name="Ward C.M."/>
            <person name="Perry K.D."/>
            <person name="Baker G."/>
            <person name="Powis K."/>
            <person name="Heckel D.G."/>
            <person name="Baxter S.W."/>
        </authorList>
    </citation>
    <scope>NUCLEOTIDE SEQUENCE [LARGE SCALE GENOMIC DNA]</scope>
    <source>
        <strain evidence="13 14">LV</strain>
        <tissue evidence="13">Single pupa</tissue>
    </source>
</reference>
<comment type="caution">
    <text evidence="13">The sequence shown here is derived from an EMBL/GenBank/DDBJ whole genome shotgun (WGS) entry which is preliminary data.</text>
</comment>
<evidence type="ECO:0000256" key="3">
    <source>
        <dbReference type="ARBA" id="ARBA00006462"/>
    </source>
</evidence>
<evidence type="ECO:0000256" key="11">
    <source>
        <dbReference type="ARBA" id="ARBA00023136"/>
    </source>
</evidence>
<keyword evidence="14" id="KW-1185">Reference proteome</keyword>
<keyword evidence="11" id="KW-0472">Membrane</keyword>
<name>A0ABQ7QUL1_PLUXY</name>
<accession>A0ABQ7QUL1</accession>
<dbReference type="InterPro" id="IPR026050">
    <property type="entry name" value="C1GALT1/C1GALT1_chp1"/>
</dbReference>
<dbReference type="EMBL" id="JAHIBW010000008">
    <property type="protein sequence ID" value="KAG7308733.1"/>
    <property type="molecule type" value="Genomic_DNA"/>
</dbReference>
<gene>
    <name evidence="13" type="ORF">JYU34_005964</name>
</gene>
<dbReference type="PANTHER" id="PTHR23033:SF14">
    <property type="entry name" value="GLYCOPROTEIN-N-ACETYLGALACTOSAMINE 3-BETA-GALACTOSYLTRANSFERASE 1-RELATED"/>
    <property type="match status" value="1"/>
</dbReference>
<evidence type="ECO:0000256" key="9">
    <source>
        <dbReference type="ARBA" id="ARBA00022968"/>
    </source>
</evidence>
<evidence type="ECO:0000313" key="13">
    <source>
        <dbReference type="EMBL" id="KAG7308733.1"/>
    </source>
</evidence>
<proteinExistence type="inferred from homology"/>
<evidence type="ECO:0000256" key="1">
    <source>
        <dbReference type="ARBA" id="ARBA00004606"/>
    </source>
</evidence>
<keyword evidence="5" id="KW-0328">Glycosyltransferase</keyword>
<comment type="subcellular location">
    <subcellularLocation>
        <location evidence="1">Membrane</location>
        <topology evidence="1">Single-pass type II membrane protein</topology>
    </subcellularLocation>
</comment>
<evidence type="ECO:0000256" key="4">
    <source>
        <dbReference type="ARBA" id="ARBA00012557"/>
    </source>
</evidence>
<evidence type="ECO:0000259" key="12">
    <source>
        <dbReference type="Pfam" id="PF02434"/>
    </source>
</evidence>
<keyword evidence="9" id="KW-0735">Signal-anchor</keyword>
<evidence type="ECO:0000256" key="5">
    <source>
        <dbReference type="ARBA" id="ARBA00022676"/>
    </source>
</evidence>
<evidence type="ECO:0000256" key="8">
    <source>
        <dbReference type="ARBA" id="ARBA00022741"/>
    </source>
</evidence>
<keyword evidence="6" id="KW-0808">Transferase</keyword>
<evidence type="ECO:0000256" key="10">
    <source>
        <dbReference type="ARBA" id="ARBA00022989"/>
    </source>
</evidence>
<sequence>MALNSVIGYVCISIATIKYIYVNSTELNNEKFFADNVTHKINPSKIAVRGLKDVGDNIGNFSSNNGSTNPKVDTIEEKGYAKQVRILCWVMTCPKYHKTRAAAVKATWGKRCNKLLFISTEADDTLPTVKLPIIENKSYLWGKTKMAFLHVFKYYAEEYDWFLKADDDTYVIVENLQLMLSHYNTTKLLYFGHRYNKYVKQGYMAGGPGYVISRGALKKFGSEQESKCKRCNYSQEDCEMGICLAALGVKAMDSRDFYQRERFMVMGPSEHMFPSSKHWWYTDYVYYQPRSGFDCCSDYAISFHYVTPEAMYTLDYLFYHLTPYGIDFNR</sequence>
<feature type="domain" description="Fringe-like glycosyltransferase" evidence="12">
    <location>
        <begin position="86"/>
        <end position="260"/>
    </location>
</feature>
<keyword evidence="7" id="KW-0812">Transmembrane</keyword>
<dbReference type="Gene3D" id="3.90.550.50">
    <property type="match status" value="1"/>
</dbReference>
<dbReference type="Proteomes" id="UP000823941">
    <property type="component" value="Chromosome 8"/>
</dbReference>
<keyword evidence="8" id="KW-0547">Nucleotide-binding</keyword>
<keyword evidence="10" id="KW-1133">Transmembrane helix</keyword>